<proteinExistence type="predicted"/>
<dbReference type="InterPro" id="IPR002933">
    <property type="entry name" value="Peptidase_M20"/>
</dbReference>
<dbReference type="PANTHER" id="PTHR43808:SF27">
    <property type="entry name" value="PROTEIN ROCB"/>
    <property type="match status" value="1"/>
</dbReference>
<dbReference type="RefSeq" id="WP_205184935.1">
    <property type="nucleotide sequence ID" value="NZ_JAFBFC010000002.1"/>
</dbReference>
<dbReference type="PANTHER" id="PTHR43808">
    <property type="entry name" value="ACETYLORNITHINE DEACETYLASE"/>
    <property type="match status" value="1"/>
</dbReference>
<comment type="caution">
    <text evidence="1">The sequence shown here is derived from an EMBL/GenBank/DDBJ whole genome shotgun (WGS) entry which is preliminary data.</text>
</comment>
<sequence length="541" mass="61072">MHTNQTLYESKEALTQLLCDLVEVPSVTGTISEVEMAQVIHDKVARLSYFHQHPTHVQLHSTGDGRSVVTGLVKKEKSQKTVVLLSHFDVVDVYDYGVFQDKAFQPRELTDYFYKHTHFLPLHVQNELSEAEWLFGRGTMDMKAGLALHISMLEKASNGEFDGNVLLLSVPDEEVNSVGMRTAVSILLQLQKEHDLQYELMFNGEPVFSRYPGDPTTYMYSGSIGKLMPSFLCYGKETHVGEPFAGLNANLLASELTRHLELNIGFCEVVDGEVSPPPTVLFQKDLKEEYSVQIPNRAVVLFNLFLMEKSILDVMAPLMNVASEAARYVKETVQNRAAQYALLESSTPRAVDIHVFTYEELYTYAVTQHGEEVVKELQANVLEQHAGEDDRIRSIKLVDELSILCREVAPMIVLFFTPPFYPAICSKENEKLRAIVHSVKAKAKTYDVDLIEQAYFGGISDLSYAGLQHPLDTFTPFVTNMPLWEKGYDIPLKELADIHVPVFNLGPIGRDAHQWTERLNVTYSFGVLPTFIEHVIHEALK</sequence>
<dbReference type="Pfam" id="PF01546">
    <property type="entry name" value="Peptidase_M20"/>
    <property type="match status" value="1"/>
</dbReference>
<dbReference type="InterPro" id="IPR050072">
    <property type="entry name" value="Peptidase_M20A"/>
</dbReference>
<accession>A0ABS2QU04</accession>
<dbReference type="SUPFAM" id="SSF53187">
    <property type="entry name" value="Zn-dependent exopeptidases"/>
    <property type="match status" value="1"/>
</dbReference>
<dbReference type="Proteomes" id="UP000809829">
    <property type="component" value="Unassembled WGS sequence"/>
</dbReference>
<evidence type="ECO:0000313" key="2">
    <source>
        <dbReference type="Proteomes" id="UP000809829"/>
    </source>
</evidence>
<dbReference type="EMBL" id="JAFBFC010000002">
    <property type="protein sequence ID" value="MBM7702241.1"/>
    <property type="molecule type" value="Genomic_DNA"/>
</dbReference>
<organism evidence="1 2">
    <name type="scientific">Priestia iocasae</name>
    <dbReference type="NCBI Taxonomy" id="2291674"/>
    <lineage>
        <taxon>Bacteria</taxon>
        <taxon>Bacillati</taxon>
        <taxon>Bacillota</taxon>
        <taxon>Bacilli</taxon>
        <taxon>Bacillales</taxon>
        <taxon>Bacillaceae</taxon>
        <taxon>Priestia</taxon>
    </lineage>
</organism>
<keyword evidence="2" id="KW-1185">Reference proteome</keyword>
<gene>
    <name evidence="1" type="ORF">JOC83_001075</name>
</gene>
<evidence type="ECO:0000313" key="1">
    <source>
        <dbReference type="EMBL" id="MBM7702241.1"/>
    </source>
</evidence>
<dbReference type="InterPro" id="IPR012166">
    <property type="entry name" value="Uncharacterised_RocB"/>
</dbReference>
<name>A0ABS2QU04_9BACI</name>
<protein>
    <submittedName>
        <fullName evidence="1">Arginine utilization protein RocB</fullName>
    </submittedName>
</protein>
<reference evidence="1 2" key="1">
    <citation type="submission" date="2021-01" db="EMBL/GenBank/DDBJ databases">
        <title>Genomic Encyclopedia of Type Strains, Phase IV (KMG-IV): sequencing the most valuable type-strain genomes for metagenomic binning, comparative biology and taxonomic classification.</title>
        <authorList>
            <person name="Goeker M."/>
        </authorList>
    </citation>
    <scope>NUCLEOTIDE SEQUENCE [LARGE SCALE GENOMIC DNA]</scope>
    <source>
        <strain evidence="1 2">DSM 104297</strain>
    </source>
</reference>
<dbReference type="PIRSF" id="PIRSF010386">
    <property type="entry name" value="RocB"/>
    <property type="match status" value="1"/>
</dbReference>
<dbReference type="Gene3D" id="3.40.630.10">
    <property type="entry name" value="Zn peptidases"/>
    <property type="match status" value="1"/>
</dbReference>